<comment type="caution">
    <text evidence="4">The sequence shown here is derived from an EMBL/GenBank/DDBJ whole genome shotgun (WGS) entry which is preliminary data.</text>
</comment>
<feature type="region of interest" description="Disordered" evidence="1">
    <location>
        <begin position="1100"/>
        <end position="1149"/>
    </location>
</feature>
<dbReference type="OrthoDB" id="242351at2759"/>
<keyword evidence="3" id="KW-0732">Signal</keyword>
<feature type="region of interest" description="Disordered" evidence="1">
    <location>
        <begin position="1170"/>
        <end position="1215"/>
    </location>
</feature>
<feature type="transmembrane region" description="Helical" evidence="2">
    <location>
        <begin position="1062"/>
        <end position="1083"/>
    </location>
</feature>
<accession>A0A836L2C4</accession>
<dbReference type="AlphaFoldDB" id="A0A836L2C4"/>
<name>A0A836L2C4_9TRYP</name>
<protein>
    <submittedName>
        <fullName evidence="4">Uncharacterized protein</fullName>
    </submittedName>
</protein>
<evidence type="ECO:0000256" key="1">
    <source>
        <dbReference type="SAM" id="MobiDB-lite"/>
    </source>
</evidence>
<feature type="region of interest" description="Disordered" evidence="1">
    <location>
        <begin position="129"/>
        <end position="154"/>
    </location>
</feature>
<dbReference type="GeneID" id="94288489"/>
<organism evidence="4 5">
    <name type="scientific">Porcisia hertigi</name>
    <dbReference type="NCBI Taxonomy" id="2761500"/>
    <lineage>
        <taxon>Eukaryota</taxon>
        <taxon>Discoba</taxon>
        <taxon>Euglenozoa</taxon>
        <taxon>Kinetoplastea</taxon>
        <taxon>Metakinetoplastina</taxon>
        <taxon>Trypanosomatida</taxon>
        <taxon>Trypanosomatidae</taxon>
        <taxon>Leishmaniinae</taxon>
        <taxon>Porcisia</taxon>
    </lineage>
</organism>
<evidence type="ECO:0000313" key="5">
    <source>
        <dbReference type="Proteomes" id="UP000674318"/>
    </source>
</evidence>
<reference evidence="4 5" key="1">
    <citation type="submission" date="2021-02" db="EMBL/GenBank/DDBJ databases">
        <title>Porcisia hertigi Genome sequencing and assembly.</title>
        <authorList>
            <person name="Almutairi H."/>
            <person name="Gatherer D."/>
        </authorList>
    </citation>
    <scope>NUCLEOTIDE SEQUENCE [LARGE SCALE GENOMIC DNA]</scope>
    <source>
        <strain evidence="4 5">C119</strain>
    </source>
</reference>
<proteinExistence type="predicted"/>
<keyword evidence="5" id="KW-1185">Reference proteome</keyword>
<evidence type="ECO:0000256" key="3">
    <source>
        <dbReference type="SAM" id="SignalP"/>
    </source>
</evidence>
<evidence type="ECO:0000256" key="2">
    <source>
        <dbReference type="SAM" id="Phobius"/>
    </source>
</evidence>
<feature type="chain" id="PRO_5032271231" evidence="3">
    <location>
        <begin position="28"/>
        <end position="1215"/>
    </location>
</feature>
<dbReference type="RefSeq" id="XP_067754569.1">
    <property type="nucleotide sequence ID" value="XM_067898412.1"/>
</dbReference>
<keyword evidence="2" id="KW-0812">Transmembrane</keyword>
<keyword evidence="2" id="KW-0472">Membrane</keyword>
<dbReference type="EMBL" id="JAFJZO010000032">
    <property type="protein sequence ID" value="KAG5496086.1"/>
    <property type="molecule type" value="Genomic_DNA"/>
</dbReference>
<evidence type="ECO:0000313" key="4">
    <source>
        <dbReference type="EMBL" id="KAG5496086.1"/>
    </source>
</evidence>
<feature type="signal peptide" evidence="3">
    <location>
        <begin position="1"/>
        <end position="27"/>
    </location>
</feature>
<keyword evidence="2" id="KW-1133">Transmembrane helix</keyword>
<dbReference type="KEGG" id="phet:94288489"/>
<sequence length="1215" mass="131046">MGCLSRGRSSAVVVTTLALLFLVLGHATEMTYVGVFHVLEGETVTEALKVSALETQCPGGVLSYSVLDPLDNIASFPNLHDPTIQFTAAFTGMTTGVRRTYVDLRVLCSGTTPVGGTVRVYFSVLPSTTTTTTTTTSSPTTTTTTTSSPTTTTTAPIAHCPGDFQYSLMLNTNGSFTQQAASLFTRVAAAGTFCLSGGISAALTQPAHGVVRWESMGIFYYTPEAPQAGDNVDSFGFELTCSSDGTKCTGTAVISILSEDKGDIYYAMNGAITCRGTCDAAAWRTDPTALDLFDVSETGVAATPRKDGRSIDGIDFGFTGEGELLIHAYTTIGNMAARFVTFYPLSTAHSQGLLNSTFFPDGSHVSFEPSCLNKQASVGKGSDIWSWTDTGALEGHLNLQTGEYKSGDNYYQKFGGNHRQCDVYRTDPCKHAPLMTPTLNEDNHNVYNNVTQSVQWKLYINDCDATWVGRASVASLRALRQPDNSPTFRLEENGRYLVGTVYSQSLKPANWTSPSAGVVHSETAYDLRLKIHNIIIVDAVSHPAIGSNGPQLQVNADIQYAPGTKASTLERVYRYSVLLYPYFAENNTAANITDLSLQVVSTTLLNSTWTSPSKAECPKCTGTMISCTGTGNGFETDCGDKAMITFETLVYNSSDFEKFDVKDEPTGKSASTSVSPQNALRVTFAARANGAGSAELTGAYPAGSFAIAVKLSSGQVFDVVVNQTDYISELNTRFLDTKLCRPSAYWPVPDPLGCSIPVKPFSAEALAMSHVTSTSEKEKEGEKAVSYYGLPERLLSQSVCSTLPNAPIHQIDLDNMTAVIEQKNEQVTVSMCAVPDERTFGTTDWVMISFPDIHEEAKMVNSEEIQSIIDDDRLSNDSYTAAVLQYLTLSVHSSEVMPSWLMDDSAGGYVDILLDGQDAPKPQPEEEQIWMYLNGSSSSNSTSSYLPWEVYASSLSYRRISHHLDNNTRSEPFHFAFVPGSLLHSGSSIRVPMIIRAAIKFVTYAFTEPNATHASERVIKSERQETLLYIFSVSRGIPADLRFDTGAYHSVITRSGIAKKPATAILIVLFVAIVCVLAASVYVEVTYKHIIHSAKYHPERPSSAVGIRHGCDGKPKEGQTTAQEGSRTEAGAPFSASKARTASGAATDEATASSVKTRFGIVCEEQKRVPESVAGSISASSDVGGVVKPSNDYSQENRPIGEEQSRLDDDEVAEV</sequence>
<dbReference type="Proteomes" id="UP000674318">
    <property type="component" value="Chromosome 32"/>
</dbReference>
<gene>
    <name evidence="4" type="ORF">JKF63_02384</name>
</gene>